<gene>
    <name evidence="4" type="ORF">DES49_1894</name>
</gene>
<dbReference type="InterPro" id="IPR050500">
    <property type="entry name" value="Phos_Acetyltrans/Butyryltrans"/>
</dbReference>
<keyword evidence="5" id="KW-1185">Reference proteome</keyword>
<dbReference type="InterPro" id="IPR002505">
    <property type="entry name" value="PTA_PTB"/>
</dbReference>
<dbReference type="NCBIfam" id="NF006045">
    <property type="entry name" value="PRK08190.1"/>
    <property type="match status" value="1"/>
</dbReference>
<keyword evidence="2" id="KW-0012">Acyltransferase</keyword>
<dbReference type="AlphaFoldDB" id="A0A4R7JXI9"/>
<dbReference type="Gene3D" id="3.40.718.10">
    <property type="entry name" value="Isopropylmalate Dehydrogenase"/>
    <property type="match status" value="1"/>
</dbReference>
<dbReference type="Proteomes" id="UP000295830">
    <property type="component" value="Unassembled WGS sequence"/>
</dbReference>
<evidence type="ECO:0000256" key="2">
    <source>
        <dbReference type="ARBA" id="ARBA00023315"/>
    </source>
</evidence>
<organism evidence="4 5">
    <name type="scientific">Halospina denitrificans</name>
    <dbReference type="NCBI Taxonomy" id="332522"/>
    <lineage>
        <taxon>Bacteria</taxon>
        <taxon>Pseudomonadati</taxon>
        <taxon>Pseudomonadota</taxon>
        <taxon>Gammaproteobacteria</taxon>
        <taxon>Halospina</taxon>
    </lineage>
</organism>
<feature type="domain" description="Phosphate acetyl/butaryl transferase" evidence="3">
    <location>
        <begin position="22"/>
        <end position="174"/>
    </location>
</feature>
<reference evidence="4 5" key="1">
    <citation type="submission" date="2019-03" db="EMBL/GenBank/DDBJ databases">
        <title>Genomic Encyclopedia of Type Strains, Phase IV (KMG-IV): sequencing the most valuable type-strain genomes for metagenomic binning, comparative biology and taxonomic classification.</title>
        <authorList>
            <person name="Goeker M."/>
        </authorList>
    </citation>
    <scope>NUCLEOTIDE SEQUENCE [LARGE SCALE GENOMIC DNA]</scope>
    <source>
        <strain evidence="4 5">DSM 15505</strain>
    </source>
</reference>
<sequence length="191" mass="20070">MKGKLPTDELMGAVGRKDGGLRTERQLSHVFMMDVPRYPRPLLVTDAVINVAPTLSDKADIVQNAIDLGIATGIEQPKVAVLCAREIVDAKVSCTLDASALCKMAERGQIVGGLVDGPLAFDNALDPNAARARGIQSPVAGEADVLVAPDLEAANMLARQLESMTDANGAGVLMGARVLSLPLNSDRFVLL</sequence>
<comment type="caution">
    <text evidence="4">The sequence shown here is derived from an EMBL/GenBank/DDBJ whole genome shotgun (WGS) entry which is preliminary data.</text>
</comment>
<evidence type="ECO:0000313" key="5">
    <source>
        <dbReference type="Proteomes" id="UP000295830"/>
    </source>
</evidence>
<evidence type="ECO:0000259" key="3">
    <source>
        <dbReference type="Pfam" id="PF01515"/>
    </source>
</evidence>
<dbReference type="PANTHER" id="PTHR43356:SF2">
    <property type="entry name" value="PHOSPHATE ACETYLTRANSFERASE"/>
    <property type="match status" value="1"/>
</dbReference>
<dbReference type="EMBL" id="SOAX01000003">
    <property type="protein sequence ID" value="TDT41789.1"/>
    <property type="molecule type" value="Genomic_DNA"/>
</dbReference>
<protein>
    <submittedName>
        <fullName evidence="4">Phosphate acetyl/butyryl transferase</fullName>
    </submittedName>
</protein>
<dbReference type="SUPFAM" id="SSF53659">
    <property type="entry name" value="Isocitrate/Isopropylmalate dehydrogenase-like"/>
    <property type="match status" value="1"/>
</dbReference>
<evidence type="ECO:0000313" key="4">
    <source>
        <dbReference type="EMBL" id="TDT41789.1"/>
    </source>
</evidence>
<evidence type="ECO:0000256" key="1">
    <source>
        <dbReference type="ARBA" id="ARBA00022679"/>
    </source>
</evidence>
<name>A0A4R7JXI9_9GAMM</name>
<proteinExistence type="predicted"/>
<accession>A0A4R7JXI9</accession>
<dbReference type="GO" id="GO:0016746">
    <property type="term" value="F:acyltransferase activity"/>
    <property type="evidence" value="ECO:0007669"/>
    <property type="project" value="UniProtKB-KW"/>
</dbReference>
<dbReference type="Pfam" id="PF01515">
    <property type="entry name" value="PTA_PTB"/>
    <property type="match status" value="1"/>
</dbReference>
<dbReference type="PANTHER" id="PTHR43356">
    <property type="entry name" value="PHOSPHATE ACETYLTRANSFERASE"/>
    <property type="match status" value="1"/>
</dbReference>
<keyword evidence="1 4" id="KW-0808">Transferase</keyword>